<evidence type="ECO:0000313" key="10">
    <source>
        <dbReference type="Proteomes" id="UP000094065"/>
    </source>
</evidence>
<dbReference type="STRING" id="1295533.A0A1E3HZV7"/>
<dbReference type="RefSeq" id="XP_018996146.1">
    <property type="nucleotide sequence ID" value="XM_019135743.1"/>
</dbReference>
<evidence type="ECO:0000256" key="6">
    <source>
        <dbReference type="ARBA" id="ARBA00022777"/>
    </source>
</evidence>
<keyword evidence="10" id="KW-1185">Reference proteome</keyword>
<dbReference type="Pfam" id="PF06090">
    <property type="entry name" value="Ins_P5_2-kin"/>
    <property type="match status" value="1"/>
</dbReference>
<name>A0A1E3HZV7_9TREE</name>
<dbReference type="GO" id="GO:0005524">
    <property type="term" value="F:ATP binding"/>
    <property type="evidence" value="ECO:0007669"/>
    <property type="project" value="UniProtKB-KW"/>
</dbReference>
<evidence type="ECO:0000256" key="4">
    <source>
        <dbReference type="ARBA" id="ARBA00022679"/>
    </source>
</evidence>
<dbReference type="Gene3D" id="3.30.200.110">
    <property type="entry name" value="Inositol-pentakisphosphate 2-kinase, N-lobe"/>
    <property type="match status" value="1"/>
</dbReference>
<dbReference type="EC" id="2.7.1.158" evidence="2 8"/>
<evidence type="ECO:0000256" key="3">
    <source>
        <dbReference type="ARBA" id="ARBA00014846"/>
    </source>
</evidence>
<dbReference type="InterPro" id="IPR009286">
    <property type="entry name" value="Ins_P5_2-kin"/>
</dbReference>
<dbReference type="PANTHER" id="PTHR14456:SF2">
    <property type="entry name" value="INOSITOL-PENTAKISPHOSPHATE 2-KINASE"/>
    <property type="match status" value="1"/>
</dbReference>
<gene>
    <name evidence="9" type="ORF">L202_02191</name>
</gene>
<dbReference type="GO" id="GO:0032958">
    <property type="term" value="P:inositol phosphate biosynthetic process"/>
    <property type="evidence" value="ECO:0007669"/>
    <property type="project" value="TreeGrafter"/>
</dbReference>
<dbReference type="Proteomes" id="UP000094065">
    <property type="component" value="Unassembled WGS sequence"/>
</dbReference>
<dbReference type="EMBL" id="AWGJ01000003">
    <property type="protein sequence ID" value="ODN81827.1"/>
    <property type="molecule type" value="Genomic_DNA"/>
</dbReference>
<evidence type="ECO:0000256" key="7">
    <source>
        <dbReference type="ARBA" id="ARBA00022840"/>
    </source>
</evidence>
<keyword evidence="7 8" id="KW-0067">ATP-binding</keyword>
<comment type="catalytic activity">
    <reaction evidence="1 8">
        <text>1D-myo-inositol 1,3,4,5,6-pentakisphosphate + ATP = 1D-myo-inositol hexakisphosphate + ADP + H(+)</text>
        <dbReference type="Rhea" id="RHEA:20313"/>
        <dbReference type="ChEBI" id="CHEBI:15378"/>
        <dbReference type="ChEBI" id="CHEBI:30616"/>
        <dbReference type="ChEBI" id="CHEBI:57733"/>
        <dbReference type="ChEBI" id="CHEBI:58130"/>
        <dbReference type="ChEBI" id="CHEBI:456216"/>
        <dbReference type="EC" id="2.7.1.158"/>
    </reaction>
</comment>
<evidence type="ECO:0000256" key="1">
    <source>
        <dbReference type="ARBA" id="ARBA00001774"/>
    </source>
</evidence>
<proteinExistence type="predicted"/>
<evidence type="ECO:0000256" key="2">
    <source>
        <dbReference type="ARBA" id="ARBA00012023"/>
    </source>
</evidence>
<dbReference type="InterPro" id="IPR043001">
    <property type="entry name" value="IP5_2-K_N_lobe"/>
</dbReference>
<dbReference type="GO" id="GO:0035299">
    <property type="term" value="F:inositol-1,3,4,5,6-pentakisphosphate 2-kinase activity"/>
    <property type="evidence" value="ECO:0007669"/>
    <property type="project" value="UniProtKB-EC"/>
</dbReference>
<dbReference type="AlphaFoldDB" id="A0A1E3HZV7"/>
<comment type="function">
    <text evidence="8">Phosphorylates Ins(1,3,4,5,6)P5 at position 2 to form Ins(1,2,3,4,5,6)P6 (InsP6 or phytate).</text>
</comment>
<accession>A0A1E3HZV7</accession>
<dbReference type="GeneID" id="30153500"/>
<organism evidence="9 10">
    <name type="scientific">Cryptococcus amylolentus CBS 6039</name>
    <dbReference type="NCBI Taxonomy" id="1295533"/>
    <lineage>
        <taxon>Eukaryota</taxon>
        <taxon>Fungi</taxon>
        <taxon>Dikarya</taxon>
        <taxon>Basidiomycota</taxon>
        <taxon>Agaricomycotina</taxon>
        <taxon>Tremellomycetes</taxon>
        <taxon>Tremellales</taxon>
        <taxon>Cryptococcaceae</taxon>
        <taxon>Cryptococcus</taxon>
    </lineage>
</organism>
<evidence type="ECO:0000256" key="8">
    <source>
        <dbReference type="RuleBase" id="RU364126"/>
    </source>
</evidence>
<keyword evidence="5 8" id="KW-0547">Nucleotide-binding</keyword>
<comment type="caution">
    <text evidence="9">The sequence shown here is derived from an EMBL/GenBank/DDBJ whole genome shotgun (WGS) entry which is preliminary data.</text>
</comment>
<comment type="domain">
    <text evidence="8">The EXKPK motif is conserved in inositol-pentakisphosphate 2-kinases of both family 1 and 2.</text>
</comment>
<dbReference type="GO" id="GO:0005634">
    <property type="term" value="C:nucleus"/>
    <property type="evidence" value="ECO:0007669"/>
    <property type="project" value="TreeGrafter"/>
</dbReference>
<sequence length="422" mass="47437">MSAAEPSPSLDTAPEDWPYTAEGGAHIVFSYGGPSSPAYDGKVLRLRKPDCPPPSSDHQTLQNKWRYELLPRLLPRELLAESREVIVEAGWFRELLILADKVRPDSRKQGVVLADMVETSGNGLLMDDATAVVKEGLESLAVEIKPKWGFLPSPTHMCPPESVPIKSRISRFTLHRHLKGHDDEKDYDPLDLFSGQEQRIERALDALWTTWETSHGRGNNWRVFVSGNETHPDQSFRIPRTSAEGTLSAQTSSFFIPVLLSSPALQQLKSLQSTLDPTDISHIATLFHAAYPNAPLFDPEIITDITLAELEQFLQLYLSDPAAGKDVEKWDLRQRMVAYTLSAIFKDCSIFVKAVLHKTPEETWELVQGRSSVKIIDLDVKPIKNMKRWAETDEKIWKYWMSTKGARNEPVCVSISSSFSAT</sequence>
<evidence type="ECO:0000256" key="5">
    <source>
        <dbReference type="ARBA" id="ARBA00022741"/>
    </source>
</evidence>
<dbReference type="PANTHER" id="PTHR14456">
    <property type="entry name" value="INOSITOL POLYPHOSPHATE KINASE 1"/>
    <property type="match status" value="1"/>
</dbReference>
<protein>
    <recommendedName>
        <fullName evidence="3 8">Inositol-pentakisphosphate 2-kinase</fullName>
        <ecNumber evidence="2 8">2.7.1.158</ecNumber>
    </recommendedName>
</protein>
<keyword evidence="6 8" id="KW-0418">Kinase</keyword>
<reference evidence="9 10" key="1">
    <citation type="submission" date="2016-06" db="EMBL/GenBank/DDBJ databases">
        <title>Evolution of pathogenesis and genome organization in the Tremellales.</title>
        <authorList>
            <person name="Cuomo C."/>
            <person name="Litvintseva A."/>
            <person name="Heitman J."/>
            <person name="Chen Y."/>
            <person name="Sun S."/>
            <person name="Springer D."/>
            <person name="Dromer F."/>
            <person name="Young S."/>
            <person name="Zeng Q."/>
            <person name="Chapman S."/>
            <person name="Gujja S."/>
            <person name="Saif S."/>
            <person name="Birren B."/>
        </authorList>
    </citation>
    <scope>NUCLEOTIDE SEQUENCE [LARGE SCALE GENOMIC DNA]</scope>
    <source>
        <strain evidence="9 10">CBS 6039</strain>
    </source>
</reference>
<keyword evidence="4 8" id="KW-0808">Transferase</keyword>
<dbReference type="OrthoDB" id="272370at2759"/>
<evidence type="ECO:0000313" key="9">
    <source>
        <dbReference type="EMBL" id="ODN81827.1"/>
    </source>
</evidence>